<dbReference type="RefSeq" id="WP_110026326.1">
    <property type="nucleotide sequence ID" value="NZ_QGTS01000008.1"/>
</dbReference>
<dbReference type="AlphaFoldDB" id="A0A317Q000"/>
<protein>
    <submittedName>
        <fullName evidence="1">Uncharacterized protein DUF1482</fullName>
    </submittedName>
</protein>
<dbReference type="InterPro" id="IPR009954">
    <property type="entry name" value="DUF1482"/>
</dbReference>
<evidence type="ECO:0000313" key="1">
    <source>
        <dbReference type="EMBL" id="PWW07659.1"/>
    </source>
</evidence>
<dbReference type="Proteomes" id="UP000246744">
    <property type="component" value="Unassembled WGS sequence"/>
</dbReference>
<gene>
    <name evidence="1" type="ORF">DES37_10883</name>
</gene>
<comment type="caution">
    <text evidence="1">The sequence shown here is derived from an EMBL/GenBank/DDBJ whole genome shotgun (WGS) entry which is preliminary data.</text>
</comment>
<keyword evidence="2" id="KW-1185">Reference proteome</keyword>
<dbReference type="EMBL" id="QGTS01000008">
    <property type="protein sequence ID" value="PWW07659.1"/>
    <property type="molecule type" value="Genomic_DNA"/>
</dbReference>
<sequence length="70" mass="8161">MYTLVLFVCYLNGGCKTLPIENFTTEEQCLYAMKDQGIRHGGCYPYEAKHRMKGMHPAKQRSDLWLLHSH</sequence>
<dbReference type="Pfam" id="PF07358">
    <property type="entry name" value="DUF1482"/>
    <property type="match status" value="1"/>
</dbReference>
<dbReference type="OrthoDB" id="6562784at2"/>
<proteinExistence type="predicted"/>
<evidence type="ECO:0000313" key="2">
    <source>
        <dbReference type="Proteomes" id="UP000246744"/>
    </source>
</evidence>
<accession>A0A317Q000</accession>
<reference evidence="1 2" key="1">
    <citation type="submission" date="2018-05" db="EMBL/GenBank/DDBJ databases">
        <title>Genomic Encyclopedia of Type Strains, Phase IV (KMG-IV): sequencing the most valuable type-strain genomes for metagenomic binning, comparative biology and taxonomic classification.</title>
        <authorList>
            <person name="Goeker M."/>
        </authorList>
    </citation>
    <scope>NUCLEOTIDE SEQUENCE [LARGE SCALE GENOMIC DNA]</scope>
    <source>
        <strain evidence="1 2">DSM 19579</strain>
    </source>
</reference>
<name>A0A317Q000_9ENTR</name>
<organism evidence="1 2">
    <name type="scientific">Mangrovibacter plantisponsor</name>
    <dbReference type="NCBI Taxonomy" id="451513"/>
    <lineage>
        <taxon>Bacteria</taxon>
        <taxon>Pseudomonadati</taxon>
        <taxon>Pseudomonadota</taxon>
        <taxon>Gammaproteobacteria</taxon>
        <taxon>Enterobacterales</taxon>
        <taxon>Enterobacteriaceae</taxon>
        <taxon>Mangrovibacter</taxon>
    </lineage>
</organism>